<dbReference type="Proteomes" id="UP000663891">
    <property type="component" value="Unassembled WGS sequence"/>
</dbReference>
<evidence type="ECO:0000313" key="6">
    <source>
        <dbReference type="Proteomes" id="UP000663868"/>
    </source>
</evidence>
<dbReference type="EMBL" id="CAJNOE010000301">
    <property type="protein sequence ID" value="CAF1132372.1"/>
    <property type="molecule type" value="Genomic_DNA"/>
</dbReference>
<feature type="transmembrane region" description="Helical" evidence="1">
    <location>
        <begin position="15"/>
        <end position="37"/>
    </location>
</feature>
<evidence type="ECO:0000313" key="2">
    <source>
        <dbReference type="EMBL" id="CAF1132372.1"/>
    </source>
</evidence>
<evidence type="ECO:0000313" key="5">
    <source>
        <dbReference type="EMBL" id="CAF3792549.1"/>
    </source>
</evidence>
<evidence type="ECO:0000313" key="3">
    <source>
        <dbReference type="EMBL" id="CAF1333629.1"/>
    </source>
</evidence>
<sequence length="283" mass="32654">MSKVSEPIDFNKSAYVALICLIAFVIVITICILKQFIWDPLLAKRFEVLRPVLSESVRKFSSSFYRPQSTRTSFISLQRSHSDACVKTNDSSLLSAKTLITVTHSLPSDDNQYNPINKQYPPRSYGSSLLNPHVYVNYASDDLNDEQITSPSLQFTCEYNPTTFNINLNIKNLRNMNIFKRAIKPNTFILIRFMLSKYKINETATKPFQDYIHFGEVFPILNNIHPGDALNYEIRFSLILIIDQKTYEIAESIYSMKNDSLTYILFIERTLPMNLKLVESNTK</sequence>
<dbReference type="EMBL" id="CAJNON010000612">
    <property type="protein sequence ID" value="CAF1333629.1"/>
    <property type="molecule type" value="Genomic_DNA"/>
</dbReference>
<organism evidence="4 6">
    <name type="scientific">Adineta steineri</name>
    <dbReference type="NCBI Taxonomy" id="433720"/>
    <lineage>
        <taxon>Eukaryota</taxon>
        <taxon>Metazoa</taxon>
        <taxon>Spiralia</taxon>
        <taxon>Gnathifera</taxon>
        <taxon>Rotifera</taxon>
        <taxon>Eurotatoria</taxon>
        <taxon>Bdelloidea</taxon>
        <taxon>Adinetida</taxon>
        <taxon>Adinetidae</taxon>
        <taxon>Adineta</taxon>
    </lineage>
</organism>
<dbReference type="Proteomes" id="UP000663868">
    <property type="component" value="Unassembled WGS sequence"/>
</dbReference>
<dbReference type="AlphaFoldDB" id="A0A818N4X1"/>
<reference evidence="4" key="1">
    <citation type="submission" date="2021-02" db="EMBL/GenBank/DDBJ databases">
        <authorList>
            <person name="Nowell W R."/>
        </authorList>
    </citation>
    <scope>NUCLEOTIDE SEQUENCE</scope>
</reference>
<name>A0A818N4X1_9BILA</name>
<keyword evidence="1" id="KW-1133">Transmembrane helix</keyword>
<protein>
    <submittedName>
        <fullName evidence="4">Uncharacterized protein</fullName>
    </submittedName>
</protein>
<dbReference type="Proteomes" id="UP000663860">
    <property type="component" value="Unassembled WGS sequence"/>
</dbReference>
<keyword evidence="1" id="KW-0472">Membrane</keyword>
<dbReference type="EMBL" id="CAJOAY010001096">
    <property type="protein sequence ID" value="CAF3792549.1"/>
    <property type="molecule type" value="Genomic_DNA"/>
</dbReference>
<dbReference type="OrthoDB" id="10003732at2759"/>
<proteinExistence type="predicted"/>
<dbReference type="EMBL" id="CAJOBB010000182">
    <property type="protein sequence ID" value="CAF3599914.1"/>
    <property type="molecule type" value="Genomic_DNA"/>
</dbReference>
<comment type="caution">
    <text evidence="4">The sequence shown here is derived from an EMBL/GenBank/DDBJ whole genome shotgun (WGS) entry which is preliminary data.</text>
</comment>
<accession>A0A818N4X1</accession>
<keyword evidence="1" id="KW-0812">Transmembrane</keyword>
<evidence type="ECO:0000313" key="4">
    <source>
        <dbReference type="EMBL" id="CAF3599914.1"/>
    </source>
</evidence>
<dbReference type="Proteomes" id="UP000663881">
    <property type="component" value="Unassembled WGS sequence"/>
</dbReference>
<gene>
    <name evidence="2" type="ORF">IZO911_LOCUS24761</name>
    <name evidence="4" type="ORF">KXQ929_LOCUS5076</name>
    <name evidence="5" type="ORF">OKA104_LOCUS17997</name>
    <name evidence="3" type="ORF">VCS650_LOCUS32824</name>
</gene>
<evidence type="ECO:0000256" key="1">
    <source>
        <dbReference type="SAM" id="Phobius"/>
    </source>
</evidence>